<dbReference type="EMBL" id="LN902843">
    <property type="protein sequence ID" value="CDS39526.1"/>
    <property type="molecule type" value="Genomic_DNA"/>
</dbReference>
<evidence type="ECO:0000313" key="2">
    <source>
        <dbReference type="EMBL" id="CDS39526.1"/>
    </source>
</evidence>
<sequence>MLEGLPLLKKVVLATPPAPAALSARPTPPSAPRSPPATATTSQGPPMSDRSQPKPAKCTNLLLCSLRRTSKGHQSRNSVQMLAPGWTEEQMVTRDDVSPTSPTQISGFLSLKKPKTKARPTLPQMEASDFTSEMYLTIRRRKSERGRNYNPMDPAHQQTSFRGTAPIKHTRPIRLDENPDRTSLTPDLRPRVPRSHPLPQEGPFDPL</sequence>
<dbReference type="OrthoDB" id="60433at2759"/>
<proteinExistence type="predicted"/>
<accession>A0A068Y8F4</accession>
<feature type="region of interest" description="Disordered" evidence="1">
    <location>
        <begin position="19"/>
        <end position="207"/>
    </location>
</feature>
<protein>
    <submittedName>
        <fullName evidence="2">Expressed protein</fullName>
    </submittedName>
</protein>
<dbReference type="Proteomes" id="UP000017246">
    <property type="component" value="Unassembled WGS sequence"/>
</dbReference>
<dbReference type="AlphaFoldDB" id="A0A068Y8F4"/>
<evidence type="ECO:0000256" key="1">
    <source>
        <dbReference type="SAM" id="MobiDB-lite"/>
    </source>
</evidence>
<organism evidence="2 3">
    <name type="scientific">Echinococcus multilocularis</name>
    <name type="common">Fox tapeworm</name>
    <dbReference type="NCBI Taxonomy" id="6211"/>
    <lineage>
        <taxon>Eukaryota</taxon>
        <taxon>Metazoa</taxon>
        <taxon>Spiralia</taxon>
        <taxon>Lophotrochozoa</taxon>
        <taxon>Platyhelminthes</taxon>
        <taxon>Cestoda</taxon>
        <taxon>Eucestoda</taxon>
        <taxon>Cyclophyllidea</taxon>
        <taxon>Taeniidae</taxon>
        <taxon>Echinococcus</taxon>
    </lineage>
</organism>
<dbReference type="STRING" id="6211.A0A068Y8F4"/>
<reference evidence="2" key="1">
    <citation type="journal article" date="2013" name="Nature">
        <title>The genomes of four tapeworm species reveal adaptations to parasitism.</title>
        <authorList>
            <person name="Tsai I.J."/>
            <person name="Zarowiecki M."/>
            <person name="Holroyd N."/>
            <person name="Garciarrubio A."/>
            <person name="Sanchez-Flores A."/>
            <person name="Brooks K.L."/>
            <person name="Tracey A."/>
            <person name="Bobes R.J."/>
            <person name="Fragoso G."/>
            <person name="Sciutto E."/>
            <person name="Aslett M."/>
            <person name="Beasley H."/>
            <person name="Bennett H.M."/>
            <person name="Cai J."/>
            <person name="Camicia F."/>
            <person name="Clark R."/>
            <person name="Cucher M."/>
            <person name="De Silva N."/>
            <person name="Day T.A."/>
            <person name="Deplazes P."/>
            <person name="Estrada K."/>
            <person name="Fernandez C."/>
            <person name="Holland P.W."/>
            <person name="Hou J."/>
            <person name="Hu S."/>
            <person name="Huckvale T."/>
            <person name="Hung S.S."/>
            <person name="Kamenetzky L."/>
            <person name="Keane J.A."/>
            <person name="Kiss F."/>
            <person name="Koziol U."/>
            <person name="Lambert O."/>
            <person name="Liu K."/>
            <person name="Luo X."/>
            <person name="Luo Y."/>
            <person name="Macchiaroli N."/>
            <person name="Nichol S."/>
            <person name="Paps J."/>
            <person name="Parkinson J."/>
            <person name="Pouchkina-Stantcheva N."/>
            <person name="Riddiford N."/>
            <person name="Rosenzvit M."/>
            <person name="Salinas G."/>
            <person name="Wasmuth J.D."/>
            <person name="Zamanian M."/>
            <person name="Zheng Y."/>
            <person name="Cai X."/>
            <person name="Soberon X."/>
            <person name="Olson P.D."/>
            <person name="Laclette J.P."/>
            <person name="Brehm K."/>
            <person name="Berriman M."/>
            <person name="Garciarrubio A."/>
            <person name="Bobes R.J."/>
            <person name="Fragoso G."/>
            <person name="Sanchez-Flores A."/>
            <person name="Estrada K."/>
            <person name="Cevallos M.A."/>
            <person name="Morett E."/>
            <person name="Gonzalez V."/>
            <person name="Portillo T."/>
            <person name="Ochoa-Leyva A."/>
            <person name="Jose M.V."/>
            <person name="Sciutto E."/>
            <person name="Landa A."/>
            <person name="Jimenez L."/>
            <person name="Valdes V."/>
            <person name="Carrero J.C."/>
            <person name="Larralde C."/>
            <person name="Morales-Montor J."/>
            <person name="Limon-Lason J."/>
            <person name="Soberon X."/>
            <person name="Laclette J.P."/>
        </authorList>
    </citation>
    <scope>NUCLEOTIDE SEQUENCE [LARGE SCALE GENOMIC DNA]</scope>
</reference>
<evidence type="ECO:0000313" key="3">
    <source>
        <dbReference type="Proteomes" id="UP000017246"/>
    </source>
</evidence>
<feature type="compositionally biased region" description="Pro residues" evidence="1">
    <location>
        <begin position="26"/>
        <end position="35"/>
    </location>
</feature>
<reference evidence="2" key="2">
    <citation type="submission" date="2015-11" db="EMBL/GenBank/DDBJ databases">
        <authorList>
            <person name="Zhang Y."/>
            <person name="Guo Z."/>
        </authorList>
    </citation>
    <scope>NUCLEOTIDE SEQUENCE</scope>
</reference>
<keyword evidence="3" id="KW-1185">Reference proteome</keyword>
<name>A0A068Y8F4_ECHMU</name>
<gene>
    <name evidence="2" type="ORF">EmuJ_000705500</name>
</gene>
<feature type="compositionally biased region" description="Polar residues" evidence="1">
    <location>
        <begin position="98"/>
        <end position="107"/>
    </location>
</feature>